<dbReference type="InterPro" id="IPR010916">
    <property type="entry name" value="TonB_box_CS"/>
</dbReference>
<dbReference type="InterPro" id="IPR037066">
    <property type="entry name" value="Plug_dom_sf"/>
</dbReference>
<organism evidence="11 12">
    <name type="scientific">Acinetobacter pseudolwoffii</name>
    <dbReference type="NCBI Taxonomy" id="2053287"/>
    <lineage>
        <taxon>Bacteria</taxon>
        <taxon>Pseudomonadati</taxon>
        <taxon>Pseudomonadota</taxon>
        <taxon>Gammaproteobacteria</taxon>
        <taxon>Moraxellales</taxon>
        <taxon>Moraxellaceae</taxon>
        <taxon>Acinetobacter</taxon>
    </lineage>
</organism>
<gene>
    <name evidence="11" type="ORF">CU320_03245</name>
</gene>
<dbReference type="Proteomes" id="UP000242351">
    <property type="component" value="Unassembled WGS sequence"/>
</dbReference>
<evidence type="ECO:0000313" key="12">
    <source>
        <dbReference type="Proteomes" id="UP000242351"/>
    </source>
</evidence>
<dbReference type="Gene3D" id="2.40.170.20">
    <property type="entry name" value="TonB-dependent receptor, beta-barrel domain"/>
    <property type="match status" value="1"/>
</dbReference>
<dbReference type="EMBL" id="PGOZ01000002">
    <property type="protein sequence ID" value="PJI33433.1"/>
    <property type="molecule type" value="Genomic_DNA"/>
</dbReference>
<feature type="domain" description="TonB-dependent receptor plug" evidence="10">
    <location>
        <begin position="55"/>
        <end position="173"/>
    </location>
</feature>
<evidence type="ECO:0000313" key="11">
    <source>
        <dbReference type="EMBL" id="PJI33433.1"/>
    </source>
</evidence>
<keyword evidence="8" id="KW-0798">TonB box</keyword>
<dbReference type="InterPro" id="IPR039426">
    <property type="entry name" value="TonB-dep_rcpt-like"/>
</dbReference>
<evidence type="ECO:0000256" key="2">
    <source>
        <dbReference type="ARBA" id="ARBA00022448"/>
    </source>
</evidence>
<protein>
    <recommendedName>
        <fullName evidence="10">TonB-dependent receptor plug domain-containing protein</fullName>
    </recommendedName>
</protein>
<comment type="similarity">
    <text evidence="7">Belongs to the TonB-dependent receptor family.</text>
</comment>
<proteinExistence type="inferred from homology"/>
<evidence type="ECO:0000256" key="6">
    <source>
        <dbReference type="ARBA" id="ARBA00023237"/>
    </source>
</evidence>
<dbReference type="PROSITE" id="PS52016">
    <property type="entry name" value="TONB_DEPENDENT_REC_3"/>
    <property type="match status" value="1"/>
</dbReference>
<feature type="signal peptide" evidence="9">
    <location>
        <begin position="1"/>
        <end position="22"/>
    </location>
</feature>
<dbReference type="PROSITE" id="PS00430">
    <property type="entry name" value="TONB_DEPENDENT_REC_1"/>
    <property type="match status" value="1"/>
</dbReference>
<reference evidence="11 12" key="2">
    <citation type="submission" date="2017-12" db="EMBL/GenBank/DDBJ databases">
        <title>Revising the taxonomy of the Acinetobacter lwoffii group: the description of Acinetobacter pseudolwoffii sp. nov. and emended description of Acinetobacter lwoffii.</title>
        <authorList>
            <person name="Nemec A."/>
        </authorList>
    </citation>
    <scope>NUCLEOTIDE SEQUENCE [LARGE SCALE GENOMIC DNA]</scope>
    <source>
        <strain evidence="11 12">ANC 5347</strain>
    </source>
</reference>
<dbReference type="InterPro" id="IPR012910">
    <property type="entry name" value="Plug_dom"/>
</dbReference>
<keyword evidence="5 7" id="KW-0472">Membrane</keyword>
<keyword evidence="6 7" id="KW-0998">Cell outer membrane</keyword>
<evidence type="ECO:0000256" key="1">
    <source>
        <dbReference type="ARBA" id="ARBA00004571"/>
    </source>
</evidence>
<evidence type="ECO:0000256" key="8">
    <source>
        <dbReference type="PROSITE-ProRule" id="PRU10143"/>
    </source>
</evidence>
<evidence type="ECO:0000256" key="4">
    <source>
        <dbReference type="ARBA" id="ARBA00022692"/>
    </source>
</evidence>
<keyword evidence="3 7" id="KW-1134">Transmembrane beta strand</keyword>
<keyword evidence="9" id="KW-0732">Signal</keyword>
<evidence type="ECO:0000256" key="7">
    <source>
        <dbReference type="PROSITE-ProRule" id="PRU01360"/>
    </source>
</evidence>
<feature type="chain" id="PRO_5014112278" description="TonB-dependent receptor plug domain-containing protein" evidence="9">
    <location>
        <begin position="23"/>
        <end position="848"/>
    </location>
</feature>
<dbReference type="Gene3D" id="2.170.130.10">
    <property type="entry name" value="TonB-dependent receptor, plug domain"/>
    <property type="match status" value="1"/>
</dbReference>
<evidence type="ECO:0000259" key="10">
    <source>
        <dbReference type="Pfam" id="PF07715"/>
    </source>
</evidence>
<dbReference type="SUPFAM" id="SSF56935">
    <property type="entry name" value="Porins"/>
    <property type="match status" value="1"/>
</dbReference>
<dbReference type="InterPro" id="IPR036942">
    <property type="entry name" value="Beta-barrel_TonB_sf"/>
</dbReference>
<name>A0A2H9UP68_9GAMM</name>
<dbReference type="Pfam" id="PF07715">
    <property type="entry name" value="Plug"/>
    <property type="match status" value="1"/>
</dbReference>
<evidence type="ECO:0000256" key="3">
    <source>
        <dbReference type="ARBA" id="ARBA00022452"/>
    </source>
</evidence>
<reference evidence="11 12" key="1">
    <citation type="submission" date="2017-11" db="EMBL/GenBank/DDBJ databases">
        <authorList>
            <person name="Han C.G."/>
        </authorList>
    </citation>
    <scope>NUCLEOTIDE SEQUENCE [LARGE SCALE GENOMIC DNA]</scope>
    <source>
        <strain evidence="11 12">ANC 5347</strain>
    </source>
</reference>
<keyword evidence="4 7" id="KW-0812">Transmembrane</keyword>
<dbReference type="GO" id="GO:0009279">
    <property type="term" value="C:cell outer membrane"/>
    <property type="evidence" value="ECO:0007669"/>
    <property type="project" value="UniProtKB-SubCell"/>
</dbReference>
<feature type="short sequence motif" description="TonB box" evidence="8">
    <location>
        <begin position="41"/>
        <end position="47"/>
    </location>
</feature>
<dbReference type="RefSeq" id="WP_100357223.1">
    <property type="nucleotide sequence ID" value="NZ_PGOZ01000002.1"/>
</dbReference>
<evidence type="ECO:0000256" key="5">
    <source>
        <dbReference type="ARBA" id="ARBA00023136"/>
    </source>
</evidence>
<evidence type="ECO:0000256" key="9">
    <source>
        <dbReference type="SAM" id="SignalP"/>
    </source>
</evidence>
<keyword evidence="2 7" id="KW-0813">Transport</keyword>
<comment type="caution">
    <text evidence="11">The sequence shown here is derived from an EMBL/GenBank/DDBJ whole genome shotgun (WGS) entry which is preliminary data.</text>
</comment>
<comment type="subcellular location">
    <subcellularLocation>
        <location evidence="1 7">Cell outer membrane</location>
        <topology evidence="1 7">Multi-pass membrane protein</topology>
    </subcellularLocation>
</comment>
<dbReference type="AlphaFoldDB" id="A0A2H9UP68"/>
<sequence length="848" mass="95347">MRFAYSSLSLAILAALSTSSFAEESSYQESAPNKATLKFNTIIVEAQQGNEVGKTIYSKEDLAKTPNSSKNITDFLKVNPNVQFSNEHMAASSQADLKPAEISIHGAQSFNNKFVINGVSNSNNLDPAGSGTTNYGAVSGGSQGVAINTDLLCNLEVLDSNISAKHGGFTGGVVQAETCAPKSEIGKVHGSITYDYTESDWNRYHLKTDADKGLFEGASTQSNQKEYVRQGVSANIFAKLSKVYGLDLYASQRKSTIPVESGLPAPKQIDQEKRNTNVGGTFYVDPNADTSMKFGFALGDLEDNTYADKRRNSHSSTNNQSALIFAEMQQKQDWGQLIHQLNYQQIDNARESSSDRGVNWMYAAGSKDWANTEKVWEGATSADIDLKQSSVSYGLDALFNNFKFADTDHQISAGFAYHYDDVQWERTKDFSTFYGVTSGKTQNLFDLKGQQCQINDPLCDENTTAVFLNNKVPTVFDGQYFKKGNIYKAGSFAGQYHQAALYLEDNIRWNNLNARLGVRADYDESNNNLNFAPRSSISYQPFSNKLLTLTSGWNRYYNAPTYMTDLRQHLTSLDFDISRADQNSEWVEEVKVSANDTRRKDLKTPFADEFVLGFNSQFKNTNLSLKWVNRQYDDEITRNRTDIPNDYFTYSYEFDNSGYGENDTVTLELNTIEPLKFKGTQHDLGLAVNYSDVYRSAPDYTENFTEEDLQKLISFDGKIMPYGDRPASNYNQPITARVMWNIGFDSLPLKISNFFSYKDTYEQVLEASSADKVVHDGVKIDTYTLQDVKPRFTWDVRTTYDWKVSKDYSAIFGLTVNNITNRNNLYVNGSKLYSEIGRQFIADVTFKF</sequence>
<accession>A0A2H9UP68</accession>